<dbReference type="RefSeq" id="WP_093140628.1">
    <property type="nucleotide sequence ID" value="NZ_BMWO01000001.1"/>
</dbReference>
<keyword evidence="1" id="KW-1133">Transmembrane helix</keyword>
<sequence length="133" mass="14927">MKTKNRILKISAIVAIFFGSAFLSYSFVSGLKEHDRTTASMEQVLKEHCYCKDVSIDISSYGIQFNDEGVSNENVHFLLRDCAITSVKTEAKRVHAILSEKVPSYGTIDIVSFSFLSEEKQETIQVKNGILQL</sequence>
<keyword evidence="1" id="KW-0812">Transmembrane</keyword>
<organism evidence="2 3">
    <name type="scientific">Ulvibacter litoralis</name>
    <dbReference type="NCBI Taxonomy" id="227084"/>
    <lineage>
        <taxon>Bacteria</taxon>
        <taxon>Pseudomonadati</taxon>
        <taxon>Bacteroidota</taxon>
        <taxon>Flavobacteriia</taxon>
        <taxon>Flavobacteriales</taxon>
        <taxon>Flavobacteriaceae</taxon>
        <taxon>Ulvibacter</taxon>
    </lineage>
</organism>
<protein>
    <submittedName>
        <fullName evidence="2">Uncharacterized protein</fullName>
    </submittedName>
</protein>
<keyword evidence="3" id="KW-1185">Reference proteome</keyword>
<evidence type="ECO:0000256" key="1">
    <source>
        <dbReference type="SAM" id="Phobius"/>
    </source>
</evidence>
<gene>
    <name evidence="2" type="ORF">SAMN05421855_101739</name>
</gene>
<dbReference type="OrthoDB" id="1448988at2"/>
<accession>A0A1G7D4Q0</accession>
<evidence type="ECO:0000313" key="3">
    <source>
        <dbReference type="Proteomes" id="UP000199321"/>
    </source>
</evidence>
<dbReference type="STRING" id="227084.SAMN05421855_101739"/>
<proteinExistence type="predicted"/>
<dbReference type="Proteomes" id="UP000199321">
    <property type="component" value="Unassembled WGS sequence"/>
</dbReference>
<keyword evidence="1" id="KW-0472">Membrane</keyword>
<reference evidence="2 3" key="1">
    <citation type="submission" date="2016-10" db="EMBL/GenBank/DDBJ databases">
        <authorList>
            <person name="de Groot N.N."/>
        </authorList>
    </citation>
    <scope>NUCLEOTIDE SEQUENCE [LARGE SCALE GENOMIC DNA]</scope>
    <source>
        <strain evidence="2 3">DSM 16195</strain>
    </source>
</reference>
<evidence type="ECO:0000313" key="2">
    <source>
        <dbReference type="EMBL" id="SDE45916.1"/>
    </source>
</evidence>
<dbReference type="EMBL" id="FNBA01000001">
    <property type="protein sequence ID" value="SDE45916.1"/>
    <property type="molecule type" value="Genomic_DNA"/>
</dbReference>
<name>A0A1G7D4Q0_9FLAO</name>
<feature type="transmembrane region" description="Helical" evidence="1">
    <location>
        <begin position="7"/>
        <end position="28"/>
    </location>
</feature>
<dbReference type="AlphaFoldDB" id="A0A1G7D4Q0"/>